<comment type="caution">
    <text evidence="5">The sequence shown here is derived from an EMBL/GenBank/DDBJ whole genome shotgun (WGS) entry which is preliminary data.</text>
</comment>
<name>A0A8J7Q5J5_9BACT</name>
<dbReference type="Gene3D" id="1.10.10.60">
    <property type="entry name" value="Homeodomain-like"/>
    <property type="match status" value="2"/>
</dbReference>
<keyword evidence="1" id="KW-0805">Transcription regulation</keyword>
<evidence type="ECO:0000256" key="2">
    <source>
        <dbReference type="ARBA" id="ARBA00023125"/>
    </source>
</evidence>
<evidence type="ECO:0000313" key="5">
    <source>
        <dbReference type="EMBL" id="MBO1320827.1"/>
    </source>
</evidence>
<evidence type="ECO:0000313" key="6">
    <source>
        <dbReference type="Proteomes" id="UP000664417"/>
    </source>
</evidence>
<keyword evidence="6" id="KW-1185">Reference proteome</keyword>
<dbReference type="InterPro" id="IPR018060">
    <property type="entry name" value="HTH_AraC"/>
</dbReference>
<keyword evidence="2" id="KW-0238">DNA-binding</keyword>
<proteinExistence type="predicted"/>
<accession>A0A8J7Q5J5</accession>
<dbReference type="AlphaFoldDB" id="A0A8J7Q5J5"/>
<keyword evidence="3" id="KW-0804">Transcription</keyword>
<feature type="domain" description="HTH araC/xylS-type" evidence="4">
    <location>
        <begin position="30"/>
        <end position="128"/>
    </location>
</feature>
<protein>
    <submittedName>
        <fullName evidence="5">AraC family transcriptional regulator</fullName>
    </submittedName>
</protein>
<dbReference type="InterPro" id="IPR009057">
    <property type="entry name" value="Homeodomain-like_sf"/>
</dbReference>
<dbReference type="Pfam" id="PF12833">
    <property type="entry name" value="HTH_18"/>
    <property type="match status" value="1"/>
</dbReference>
<gene>
    <name evidence="5" type="ORF">J3U88_20280</name>
</gene>
<dbReference type="PROSITE" id="PS01124">
    <property type="entry name" value="HTH_ARAC_FAMILY_2"/>
    <property type="match status" value="1"/>
</dbReference>
<dbReference type="GO" id="GO:0043565">
    <property type="term" value="F:sequence-specific DNA binding"/>
    <property type="evidence" value="ECO:0007669"/>
    <property type="project" value="InterPro"/>
</dbReference>
<evidence type="ECO:0000256" key="3">
    <source>
        <dbReference type="ARBA" id="ARBA00023163"/>
    </source>
</evidence>
<dbReference type="InterPro" id="IPR029442">
    <property type="entry name" value="GyrI-like"/>
</dbReference>
<dbReference type="Gene3D" id="3.20.80.10">
    <property type="entry name" value="Regulatory factor, effector binding domain"/>
    <property type="match status" value="1"/>
</dbReference>
<dbReference type="Pfam" id="PF06445">
    <property type="entry name" value="GyrI-like"/>
    <property type="match status" value="1"/>
</dbReference>
<dbReference type="SMART" id="SM00342">
    <property type="entry name" value="HTH_ARAC"/>
    <property type="match status" value="1"/>
</dbReference>
<dbReference type="Proteomes" id="UP000664417">
    <property type="component" value="Unassembled WGS sequence"/>
</dbReference>
<dbReference type="SUPFAM" id="SSF55136">
    <property type="entry name" value="Probable bacterial effector-binding domain"/>
    <property type="match status" value="1"/>
</dbReference>
<dbReference type="InterPro" id="IPR018062">
    <property type="entry name" value="HTH_AraC-typ_CS"/>
</dbReference>
<sequence length="311" mass="36421">MVDIMLENSEPPVFEISMFEDEPSHTQTIRNVCHYIHNHLDQDLNLEELAKFAGISPFHFHRIFNRLVGETVKAHIRRLRLEKAAYKLKTREASILDIALEAGYETHETFTRAFRKSFKLNPSAYRKRYQLRDTPEDFPEHLKRLMDPNQIRVERVPDLTMAFMRMSGPYTLCPEPLQPNSPWRVLQKALHLRGLYQPSPTFLGICLDDPEITEAHKIRFDACITVPRDCSLKEDSFLRLGTYEGGWFVVVPHTGPFLELTPTYEYMLYHWLPSSDYSMINRPPMEIYLDPFADTDESPIIELYFPIDKPS</sequence>
<dbReference type="InterPro" id="IPR011256">
    <property type="entry name" value="Reg_factor_effector_dom_sf"/>
</dbReference>
<dbReference type="PRINTS" id="PR00032">
    <property type="entry name" value="HTHARAC"/>
</dbReference>
<evidence type="ECO:0000259" key="4">
    <source>
        <dbReference type="PROSITE" id="PS01124"/>
    </source>
</evidence>
<dbReference type="RefSeq" id="WP_207860788.1">
    <property type="nucleotide sequence ID" value="NZ_JAFREP010000019.1"/>
</dbReference>
<dbReference type="SUPFAM" id="SSF46689">
    <property type="entry name" value="Homeodomain-like"/>
    <property type="match status" value="2"/>
</dbReference>
<dbReference type="PANTHER" id="PTHR40055">
    <property type="entry name" value="TRANSCRIPTIONAL REGULATOR YGIV-RELATED"/>
    <property type="match status" value="1"/>
</dbReference>
<dbReference type="PROSITE" id="PS00041">
    <property type="entry name" value="HTH_ARAC_FAMILY_1"/>
    <property type="match status" value="1"/>
</dbReference>
<evidence type="ECO:0000256" key="1">
    <source>
        <dbReference type="ARBA" id="ARBA00023015"/>
    </source>
</evidence>
<reference evidence="5" key="1">
    <citation type="submission" date="2021-03" db="EMBL/GenBank/DDBJ databases">
        <authorList>
            <person name="Wang G."/>
        </authorList>
    </citation>
    <scope>NUCLEOTIDE SEQUENCE</scope>
    <source>
        <strain evidence="5">KCTC 12899</strain>
    </source>
</reference>
<dbReference type="PANTHER" id="PTHR40055:SF1">
    <property type="entry name" value="TRANSCRIPTIONAL REGULATOR YGIV-RELATED"/>
    <property type="match status" value="1"/>
</dbReference>
<dbReference type="InterPro" id="IPR010499">
    <property type="entry name" value="AraC_E-bd"/>
</dbReference>
<dbReference type="EMBL" id="JAFREP010000019">
    <property type="protein sequence ID" value="MBO1320827.1"/>
    <property type="molecule type" value="Genomic_DNA"/>
</dbReference>
<organism evidence="5 6">
    <name type="scientific">Acanthopleuribacter pedis</name>
    <dbReference type="NCBI Taxonomy" id="442870"/>
    <lineage>
        <taxon>Bacteria</taxon>
        <taxon>Pseudomonadati</taxon>
        <taxon>Acidobacteriota</taxon>
        <taxon>Holophagae</taxon>
        <taxon>Acanthopleuribacterales</taxon>
        <taxon>Acanthopleuribacteraceae</taxon>
        <taxon>Acanthopleuribacter</taxon>
    </lineage>
</organism>
<dbReference type="SMART" id="SM00871">
    <property type="entry name" value="AraC_E_bind"/>
    <property type="match status" value="1"/>
</dbReference>
<dbReference type="InterPro" id="IPR050908">
    <property type="entry name" value="SmbC-like"/>
</dbReference>
<dbReference type="InterPro" id="IPR020449">
    <property type="entry name" value="Tscrpt_reg_AraC-type_HTH"/>
</dbReference>
<dbReference type="GO" id="GO:0003700">
    <property type="term" value="F:DNA-binding transcription factor activity"/>
    <property type="evidence" value="ECO:0007669"/>
    <property type="project" value="InterPro"/>
</dbReference>